<dbReference type="PATRIC" id="fig|1255043.3.peg.3038"/>
<protein>
    <recommendedName>
        <fullName evidence="4">Integral membrane protein</fullName>
    </recommendedName>
</protein>
<keyword evidence="1" id="KW-0812">Transmembrane</keyword>
<feature type="transmembrane region" description="Helical" evidence="1">
    <location>
        <begin position="118"/>
        <end position="145"/>
    </location>
</feature>
<dbReference type="InterPro" id="IPR018692">
    <property type="entry name" value="DUF2189"/>
</dbReference>
<dbReference type="HOGENOM" id="CLU_067791_0_0_6"/>
<dbReference type="AlphaFoldDB" id="L0DYH1"/>
<gene>
    <name evidence="2" type="ordered locus">TVNIR_3012</name>
</gene>
<sequence length="281" mass="29878">MDDLIKRRYPEDLGEIRPRQTLDTGTPPVRQISARHPLKWLAAGWRDIWRAPASLLHGLFVTVVGLAILWYTWDQPWLAMAAISGFLLVGPALAVGVNELARRLEHGGRQGLGIGQCLAAIPALGGSLWLFAVLLAGLFIVWAGFMTLWIGVMNVGDLGVPANLGELLGAMLGSARGILSLIGVVVAGGVLALVAFAVGVVTVPAMLDRRVGVVDAIAISLKAFARNRVPMLVWAALITALFGLSVLTALIALIVVFPWLGFAMWHGYRDVVVADEGAEAG</sequence>
<keyword evidence="1" id="KW-0472">Membrane</keyword>
<evidence type="ECO:0000313" key="2">
    <source>
        <dbReference type="EMBL" id="AGA34649.1"/>
    </source>
</evidence>
<dbReference type="KEGG" id="tni:TVNIR_3012"/>
<evidence type="ECO:0000313" key="3">
    <source>
        <dbReference type="Proteomes" id="UP000010809"/>
    </source>
</evidence>
<dbReference type="eggNOG" id="COG5473">
    <property type="taxonomic scope" value="Bacteria"/>
</dbReference>
<reference evidence="2" key="1">
    <citation type="submission" date="2015-12" db="EMBL/GenBank/DDBJ databases">
        <authorList>
            <person name="Tikhonova T.V."/>
            <person name="Pavlov A.R."/>
            <person name="Beletsky A.V."/>
            <person name="Mardanov A.V."/>
            <person name="Sorokin D.Y."/>
            <person name="Ravin N.V."/>
            <person name="Popov V.O."/>
        </authorList>
    </citation>
    <scope>NUCLEOTIDE SEQUENCE</scope>
    <source>
        <strain evidence="2">DSM 14787</strain>
    </source>
</reference>
<name>L0DYH1_THIND</name>
<accession>L0DYH1</accession>
<organism evidence="2 3">
    <name type="scientific">Thioalkalivibrio nitratireducens (strain DSM 14787 / UNIQEM 213 / ALEN2)</name>
    <dbReference type="NCBI Taxonomy" id="1255043"/>
    <lineage>
        <taxon>Bacteria</taxon>
        <taxon>Pseudomonadati</taxon>
        <taxon>Pseudomonadota</taxon>
        <taxon>Gammaproteobacteria</taxon>
        <taxon>Chromatiales</taxon>
        <taxon>Ectothiorhodospiraceae</taxon>
        <taxon>Thioalkalivibrio</taxon>
    </lineage>
</organism>
<proteinExistence type="predicted"/>
<feature type="transmembrane region" description="Helical" evidence="1">
    <location>
        <begin position="48"/>
        <end position="71"/>
    </location>
</feature>
<evidence type="ECO:0000256" key="1">
    <source>
        <dbReference type="SAM" id="Phobius"/>
    </source>
</evidence>
<dbReference type="EMBL" id="CP003989">
    <property type="protein sequence ID" value="AGA34649.1"/>
    <property type="molecule type" value="Genomic_DNA"/>
</dbReference>
<feature type="transmembrane region" description="Helical" evidence="1">
    <location>
        <begin position="77"/>
        <end position="97"/>
    </location>
</feature>
<evidence type="ECO:0008006" key="4">
    <source>
        <dbReference type="Google" id="ProtNLM"/>
    </source>
</evidence>
<dbReference type="Proteomes" id="UP000010809">
    <property type="component" value="Chromosome"/>
</dbReference>
<keyword evidence="1" id="KW-1133">Transmembrane helix</keyword>
<dbReference type="Pfam" id="PF09955">
    <property type="entry name" value="DUF2189"/>
    <property type="match status" value="1"/>
</dbReference>
<feature type="transmembrane region" description="Helical" evidence="1">
    <location>
        <begin position="178"/>
        <end position="201"/>
    </location>
</feature>
<dbReference type="STRING" id="1255043.TVNIR_3012"/>
<feature type="transmembrane region" description="Helical" evidence="1">
    <location>
        <begin position="232"/>
        <end position="260"/>
    </location>
</feature>
<keyword evidence="3" id="KW-1185">Reference proteome</keyword>